<dbReference type="GO" id="GO:0030968">
    <property type="term" value="P:endoplasmic reticulum unfolded protein response"/>
    <property type="evidence" value="ECO:0007669"/>
    <property type="project" value="TreeGrafter"/>
</dbReference>
<dbReference type="GO" id="GO:0005634">
    <property type="term" value="C:nucleus"/>
    <property type="evidence" value="ECO:0007669"/>
    <property type="project" value="TreeGrafter"/>
</dbReference>
<keyword evidence="15" id="KW-1185">Reference proteome</keyword>
<keyword evidence="4" id="KW-0645">Protease</keyword>
<evidence type="ECO:0000256" key="11">
    <source>
        <dbReference type="RuleBase" id="RU367104"/>
    </source>
</evidence>
<dbReference type="FunCoup" id="A0A3N4KXE5">
    <property type="interactions" value="695"/>
</dbReference>
<dbReference type="STRING" id="1392247.A0A3N4KXE5"/>
<dbReference type="Proteomes" id="UP000277580">
    <property type="component" value="Unassembled WGS sequence"/>
</dbReference>
<dbReference type="GO" id="GO:0008270">
    <property type="term" value="F:zinc ion binding"/>
    <property type="evidence" value="ECO:0007669"/>
    <property type="project" value="UniProtKB-KW"/>
</dbReference>
<comment type="catalytic activity">
    <reaction evidence="1 11">
        <text>Thiol-dependent hydrolysis of ester, thioester, amide, peptide and isopeptide bonds formed by the C-terminal Gly of ubiquitin (a 76-residue protein attached to proteins as an intracellular targeting signal).</text>
        <dbReference type="EC" id="3.4.19.12"/>
    </reaction>
</comment>
<evidence type="ECO:0000256" key="7">
    <source>
        <dbReference type="ARBA" id="ARBA00022786"/>
    </source>
</evidence>
<sequence length="365" mass="39808">MRIKVRSPTGTQVLNLSPEATVSSLLSEIRSKCSISGDMEIKYGYPPKTLQLSEYSSSSLLKELPVKLEGEQLIISESGGAALRGSGSGVVKKSEATTIETEKAGVYVPPSSTVPKSNASFSFAGQGSAALNSSTNSNPLSLSRSLKPKINKDDPPDVPLKNGRGTVMLRVMEDDNSCLFRAISYVMTNSMYSVEELRQLVASTIQGDHETYSEAVLEQKRDGYCEWITMDSSWGGGIELGIFANFFDMEICTIDVSTNDMIRFNEGKSKRAFVVYSGIHYDALALSPAGSSKHDSSNDIRIFDSNDDEMIEGALELCRELRKRKYFTDTKNFAIKCNICGIGLKGEKAAVEHATKTGHSDFGEF</sequence>
<dbReference type="Gene3D" id="3.90.70.80">
    <property type="match status" value="1"/>
</dbReference>
<dbReference type="OrthoDB" id="65596at2759"/>
<evidence type="ECO:0000313" key="14">
    <source>
        <dbReference type="EMBL" id="RPB15196.1"/>
    </source>
</evidence>
<dbReference type="EMBL" id="ML119114">
    <property type="protein sequence ID" value="RPB15196.1"/>
    <property type="molecule type" value="Genomic_DNA"/>
</dbReference>
<feature type="compositionally biased region" description="Low complexity" evidence="12">
    <location>
        <begin position="131"/>
        <end position="145"/>
    </location>
</feature>
<dbReference type="SUPFAM" id="SSF54001">
    <property type="entry name" value="Cysteine proteinases"/>
    <property type="match status" value="1"/>
</dbReference>
<evidence type="ECO:0000313" key="15">
    <source>
        <dbReference type="Proteomes" id="UP000277580"/>
    </source>
</evidence>
<evidence type="ECO:0000256" key="5">
    <source>
        <dbReference type="ARBA" id="ARBA00022723"/>
    </source>
</evidence>
<comment type="subcellular location">
    <subcellularLocation>
        <location evidence="2 11">Cytoplasm</location>
    </subcellularLocation>
</comment>
<keyword evidence="8 11" id="KW-0378">Hydrolase</keyword>
<dbReference type="InterPro" id="IPR003323">
    <property type="entry name" value="OTU_dom"/>
</dbReference>
<dbReference type="Gene3D" id="3.10.20.90">
    <property type="entry name" value="Phosphatidylinositol 3-kinase Catalytic Subunit, Chain A, domain 1"/>
    <property type="match status" value="1"/>
</dbReference>
<keyword evidence="7 11" id="KW-0833">Ubl conjugation pathway</keyword>
<proteinExistence type="predicted"/>
<dbReference type="GO" id="GO:0016579">
    <property type="term" value="P:protein deubiquitination"/>
    <property type="evidence" value="ECO:0007669"/>
    <property type="project" value="TreeGrafter"/>
</dbReference>
<evidence type="ECO:0000256" key="6">
    <source>
        <dbReference type="ARBA" id="ARBA00022771"/>
    </source>
</evidence>
<dbReference type="AlphaFoldDB" id="A0A3N4KXE5"/>
<organism evidence="14 15">
    <name type="scientific">Morchella conica CCBAS932</name>
    <dbReference type="NCBI Taxonomy" id="1392247"/>
    <lineage>
        <taxon>Eukaryota</taxon>
        <taxon>Fungi</taxon>
        <taxon>Dikarya</taxon>
        <taxon>Ascomycota</taxon>
        <taxon>Pezizomycotina</taxon>
        <taxon>Pezizomycetes</taxon>
        <taxon>Pezizales</taxon>
        <taxon>Morchellaceae</taxon>
        <taxon>Morchella</taxon>
    </lineage>
</organism>
<dbReference type="CDD" id="cd22745">
    <property type="entry name" value="OTU_OTU1"/>
    <property type="match status" value="1"/>
</dbReference>
<keyword evidence="5" id="KW-0479">Metal-binding</keyword>
<dbReference type="Pfam" id="PF24560">
    <property type="entry name" value="zf-C2H2_OTU1_C"/>
    <property type="match status" value="1"/>
</dbReference>
<dbReference type="InterPro" id="IPR057766">
    <property type="entry name" value="Znf-C2H2_OTU1-like_C"/>
</dbReference>
<evidence type="ECO:0000256" key="9">
    <source>
        <dbReference type="ARBA" id="ARBA00022807"/>
    </source>
</evidence>
<accession>A0A3N4KXE5</accession>
<reference evidence="14 15" key="1">
    <citation type="journal article" date="2018" name="Nat. Ecol. Evol.">
        <title>Pezizomycetes genomes reveal the molecular basis of ectomycorrhizal truffle lifestyle.</title>
        <authorList>
            <person name="Murat C."/>
            <person name="Payen T."/>
            <person name="Noel B."/>
            <person name="Kuo A."/>
            <person name="Morin E."/>
            <person name="Chen J."/>
            <person name="Kohler A."/>
            <person name="Krizsan K."/>
            <person name="Balestrini R."/>
            <person name="Da Silva C."/>
            <person name="Montanini B."/>
            <person name="Hainaut M."/>
            <person name="Levati E."/>
            <person name="Barry K.W."/>
            <person name="Belfiori B."/>
            <person name="Cichocki N."/>
            <person name="Clum A."/>
            <person name="Dockter R.B."/>
            <person name="Fauchery L."/>
            <person name="Guy J."/>
            <person name="Iotti M."/>
            <person name="Le Tacon F."/>
            <person name="Lindquist E.A."/>
            <person name="Lipzen A."/>
            <person name="Malagnac F."/>
            <person name="Mello A."/>
            <person name="Molinier V."/>
            <person name="Miyauchi S."/>
            <person name="Poulain J."/>
            <person name="Riccioni C."/>
            <person name="Rubini A."/>
            <person name="Sitrit Y."/>
            <person name="Splivallo R."/>
            <person name="Traeger S."/>
            <person name="Wang M."/>
            <person name="Zifcakova L."/>
            <person name="Wipf D."/>
            <person name="Zambonelli A."/>
            <person name="Paolocci F."/>
            <person name="Nowrousian M."/>
            <person name="Ottonello S."/>
            <person name="Baldrian P."/>
            <person name="Spatafora J.W."/>
            <person name="Henrissat B."/>
            <person name="Nagy L.G."/>
            <person name="Aury J.M."/>
            <person name="Wincker P."/>
            <person name="Grigoriev I.V."/>
            <person name="Bonfante P."/>
            <person name="Martin F.M."/>
        </authorList>
    </citation>
    <scope>NUCLEOTIDE SEQUENCE [LARGE SCALE GENOMIC DNA]</scope>
    <source>
        <strain evidence="14 15">CCBAS932</strain>
    </source>
</reference>
<dbReference type="FunFam" id="3.90.70.80:FF:000016">
    <property type="entry name" value="Putative ubiquitin thioesterase otu1"/>
    <property type="match status" value="1"/>
</dbReference>
<evidence type="ECO:0000256" key="1">
    <source>
        <dbReference type="ARBA" id="ARBA00000707"/>
    </source>
</evidence>
<dbReference type="InterPro" id="IPR038765">
    <property type="entry name" value="Papain-like_cys_pep_sf"/>
</dbReference>
<evidence type="ECO:0000256" key="8">
    <source>
        <dbReference type="ARBA" id="ARBA00022801"/>
    </source>
</evidence>
<dbReference type="InterPro" id="IPR048857">
    <property type="entry name" value="OTU1_Ubl"/>
</dbReference>
<keyword evidence="9 11" id="KW-0788">Thiol protease</keyword>
<evidence type="ECO:0000256" key="3">
    <source>
        <dbReference type="ARBA" id="ARBA00022490"/>
    </source>
</evidence>
<gene>
    <name evidence="14" type="ORF">P167DRAFT_518871</name>
</gene>
<protein>
    <recommendedName>
        <fullName evidence="11">Ubiquitin thioesterase OTU</fullName>
        <ecNumber evidence="11">3.4.19.12</ecNumber>
    </recommendedName>
</protein>
<evidence type="ECO:0000256" key="4">
    <source>
        <dbReference type="ARBA" id="ARBA00022670"/>
    </source>
</evidence>
<dbReference type="Pfam" id="PF02338">
    <property type="entry name" value="OTU"/>
    <property type="match status" value="1"/>
</dbReference>
<dbReference type="PANTHER" id="PTHR13312:SF0">
    <property type="entry name" value="UBIQUITIN THIOESTERASE OTU1"/>
    <property type="match status" value="1"/>
</dbReference>
<dbReference type="GO" id="GO:0036503">
    <property type="term" value="P:ERAD pathway"/>
    <property type="evidence" value="ECO:0007669"/>
    <property type="project" value="TreeGrafter"/>
</dbReference>
<dbReference type="PANTHER" id="PTHR13312">
    <property type="entry name" value="HIV-INDUCED PROTEIN-7-LIKE PROTEASE"/>
    <property type="match status" value="1"/>
</dbReference>
<dbReference type="InParanoid" id="A0A3N4KXE5"/>
<dbReference type="GO" id="GO:0005829">
    <property type="term" value="C:cytosol"/>
    <property type="evidence" value="ECO:0007669"/>
    <property type="project" value="TreeGrafter"/>
</dbReference>
<keyword evidence="10" id="KW-0862">Zinc</keyword>
<name>A0A3N4KXE5_9PEZI</name>
<keyword evidence="3 11" id="KW-0963">Cytoplasm</keyword>
<evidence type="ECO:0000259" key="13">
    <source>
        <dbReference type="PROSITE" id="PS50802"/>
    </source>
</evidence>
<evidence type="ECO:0000256" key="12">
    <source>
        <dbReference type="SAM" id="MobiDB-lite"/>
    </source>
</evidence>
<feature type="region of interest" description="Disordered" evidence="12">
    <location>
        <begin position="131"/>
        <end position="162"/>
    </location>
</feature>
<evidence type="ECO:0000256" key="10">
    <source>
        <dbReference type="ARBA" id="ARBA00022833"/>
    </source>
</evidence>
<comment type="function">
    <text evidence="11">Hydrolase that can remove conjugated ubiquitin from proteins and may therefore play an important regulatory role at the level of protein turnover by preventing degradation.</text>
</comment>
<dbReference type="PROSITE" id="PS50802">
    <property type="entry name" value="OTU"/>
    <property type="match status" value="1"/>
</dbReference>
<dbReference type="GO" id="GO:0004843">
    <property type="term" value="F:cysteine-type deubiquitinase activity"/>
    <property type="evidence" value="ECO:0007669"/>
    <property type="project" value="UniProtKB-UniRule"/>
</dbReference>
<dbReference type="EC" id="3.4.19.12" evidence="11"/>
<dbReference type="Pfam" id="PF21403">
    <property type="entry name" value="OTU1_UBXL"/>
    <property type="match status" value="1"/>
</dbReference>
<evidence type="ECO:0000256" key="2">
    <source>
        <dbReference type="ARBA" id="ARBA00004496"/>
    </source>
</evidence>
<keyword evidence="6" id="KW-0863">Zinc-finger</keyword>
<feature type="domain" description="OTU" evidence="13">
    <location>
        <begin position="167"/>
        <end position="287"/>
    </location>
</feature>